<evidence type="ECO:0000313" key="1">
    <source>
        <dbReference type="EMBL" id="EKR63791.1"/>
    </source>
</evidence>
<reference evidence="1 2" key="1">
    <citation type="submission" date="2012-10" db="EMBL/GenBank/DDBJ databases">
        <authorList>
            <person name="Harkins D.M."/>
            <person name="Durkin A.S."/>
            <person name="Brinkac L.M."/>
            <person name="Haft D.H."/>
            <person name="Selengut J.D."/>
            <person name="Sanka R."/>
            <person name="DePew J."/>
            <person name="Purushe J."/>
            <person name="Whelen A.C."/>
            <person name="Vinetz J.M."/>
            <person name="Sutton G.G."/>
            <person name="Nierman W.C."/>
            <person name="Fouts D.E."/>
        </authorList>
    </citation>
    <scope>NUCLEOTIDE SEQUENCE [LARGE SCALE GENOMIC DNA]</scope>
    <source>
        <strain evidence="1 2">2006001853</strain>
    </source>
</reference>
<organism evidence="1 2">
    <name type="scientific">Leptospira weilii str. 2006001853</name>
    <dbReference type="NCBI Taxonomy" id="1001589"/>
    <lineage>
        <taxon>Bacteria</taxon>
        <taxon>Pseudomonadati</taxon>
        <taxon>Spirochaetota</taxon>
        <taxon>Spirochaetia</taxon>
        <taxon>Leptospirales</taxon>
        <taxon>Leptospiraceae</taxon>
        <taxon>Leptospira</taxon>
    </lineage>
</organism>
<accession>A0A828Z1D4</accession>
<name>A0A828Z1D4_9LEPT</name>
<dbReference type="AlphaFoldDB" id="A0A828Z1D4"/>
<gene>
    <name evidence="1" type="ORF">LEP1GSC036_1259</name>
</gene>
<proteinExistence type="predicted"/>
<comment type="caution">
    <text evidence="1">The sequence shown here is derived from an EMBL/GenBank/DDBJ whole genome shotgun (WGS) entry which is preliminary data.</text>
</comment>
<dbReference type="Proteomes" id="UP000001338">
    <property type="component" value="Unassembled WGS sequence"/>
</dbReference>
<evidence type="ECO:0000313" key="2">
    <source>
        <dbReference type="Proteomes" id="UP000001338"/>
    </source>
</evidence>
<protein>
    <submittedName>
        <fullName evidence="1">Uncharacterized protein</fullName>
    </submittedName>
</protein>
<sequence length="54" mass="6453">MRRVLSGFWKRICDKSSVWIVIFMEKAGVFSLYFLRLKFVNILPDMILNEKISI</sequence>
<dbReference type="EMBL" id="AFLV02000053">
    <property type="protein sequence ID" value="EKR63791.1"/>
    <property type="molecule type" value="Genomic_DNA"/>
</dbReference>